<dbReference type="Gene3D" id="1.10.3290.10">
    <property type="entry name" value="Fido-like domain"/>
    <property type="match status" value="1"/>
</dbReference>
<dbReference type="PROSITE" id="PS51459">
    <property type="entry name" value="FIDO"/>
    <property type="match status" value="1"/>
</dbReference>
<comment type="caution">
    <text evidence="3">The sequence shown here is derived from an EMBL/GenBank/DDBJ whole genome shotgun (WGS) entry which is preliminary data.</text>
</comment>
<evidence type="ECO:0000313" key="3">
    <source>
        <dbReference type="EMBL" id="CCH19045.1"/>
    </source>
</evidence>
<dbReference type="SUPFAM" id="SSF140931">
    <property type="entry name" value="Fic-like"/>
    <property type="match status" value="1"/>
</dbReference>
<evidence type="ECO:0000313" key="4">
    <source>
        <dbReference type="Proteomes" id="UP000003448"/>
    </source>
</evidence>
<dbReference type="AlphaFoldDB" id="I0L5E8"/>
<gene>
    <name evidence="3" type="ORF">MILUP08_43962</name>
</gene>
<keyword evidence="4" id="KW-1185">Reference proteome</keyword>
<dbReference type="Proteomes" id="UP000003448">
    <property type="component" value="Unassembled WGS sequence"/>
</dbReference>
<feature type="compositionally biased region" description="Polar residues" evidence="1">
    <location>
        <begin position="258"/>
        <end position="267"/>
    </location>
</feature>
<dbReference type="InterPro" id="IPR036597">
    <property type="entry name" value="Fido-like_dom_sf"/>
</dbReference>
<feature type="region of interest" description="Disordered" evidence="1">
    <location>
        <begin position="247"/>
        <end position="281"/>
    </location>
</feature>
<sequence length="482" mass="53651">MTADESWHRIFPRSLTWPEVDPARHPFDPTEALEVVRSLAPPVPPPCRWEGSRLVGRTEADRWRETVSHALVDHYGRWANGWCWSQGEGDYDGGPGDGWCCASDSISSPEETLALVADSLLQWRGWLEDLAERFDRFLPLPDSDKSPHDLVAAWEVAVAQLVNLTVDRTSSDSGWYGHCEQVLSWFLVAADVPEDRHSTLIDDAIGGRFRSWTQPSAAEVVDVAERLARQLVGESLVDPPPSFVHATDEWPDTWPQGWPSSRTPTRQARTRHQRRPEGRRPDDLETWQAVRVRVDWATASEPVAGPVRTGEDAIARHAADRPTDGPQLTAAVEQAGRAAAAGGPLTFAMLSQWQGMLLGVPAPAFRNGPAWAKGGRERYYWHADLPTRFEACLREATEDALPLPSRAARVYLDVAFFHPFDDGNARSAMLALYFVLAREGVILDRAAPLLKTVRQAHDRYGAAGLAKLVELLINGTRKRIRP</sequence>
<dbReference type="Pfam" id="PF02661">
    <property type="entry name" value="Fic"/>
    <property type="match status" value="1"/>
</dbReference>
<dbReference type="InterPro" id="IPR003812">
    <property type="entry name" value="Fido"/>
</dbReference>
<accession>I0L5E8</accession>
<feature type="domain" description="Fido" evidence="2">
    <location>
        <begin position="345"/>
        <end position="474"/>
    </location>
</feature>
<dbReference type="EMBL" id="CAIE01000031">
    <property type="protein sequence ID" value="CCH19045.1"/>
    <property type="molecule type" value="Genomic_DNA"/>
</dbReference>
<organism evidence="3 4">
    <name type="scientific">Micromonospora lupini str. Lupac 08</name>
    <dbReference type="NCBI Taxonomy" id="1150864"/>
    <lineage>
        <taxon>Bacteria</taxon>
        <taxon>Bacillati</taxon>
        <taxon>Actinomycetota</taxon>
        <taxon>Actinomycetes</taxon>
        <taxon>Micromonosporales</taxon>
        <taxon>Micromonosporaceae</taxon>
        <taxon>Micromonospora</taxon>
    </lineage>
</organism>
<protein>
    <recommendedName>
        <fullName evidence="2">Fido domain-containing protein</fullName>
    </recommendedName>
</protein>
<proteinExistence type="predicted"/>
<dbReference type="eggNOG" id="COG3177">
    <property type="taxonomic scope" value="Bacteria"/>
</dbReference>
<dbReference type="RefSeq" id="WP_007460870.1">
    <property type="nucleotide sequence ID" value="NZ_HF570108.1"/>
</dbReference>
<name>I0L5E8_9ACTN</name>
<reference evidence="4" key="1">
    <citation type="journal article" date="2012" name="J. Bacteriol.">
        <title>Genome Sequence of Micromonospora lupini Lupac 08, Isolated from Root Nodules of Lupinus angustifolius.</title>
        <authorList>
            <person name="Alonso-Vega P."/>
            <person name="Normand P."/>
            <person name="Bacigalupe R."/>
            <person name="Pujic P."/>
            <person name="Lajus A."/>
            <person name="Vallenet D."/>
            <person name="Carro L."/>
            <person name="Coll P."/>
            <person name="Trujillo M.E."/>
        </authorList>
    </citation>
    <scope>NUCLEOTIDE SEQUENCE [LARGE SCALE GENOMIC DNA]</scope>
    <source>
        <strain evidence="4">Lupac 08</strain>
    </source>
</reference>
<dbReference type="STRING" id="1150864.MILUP08_43962"/>
<evidence type="ECO:0000259" key="2">
    <source>
        <dbReference type="PROSITE" id="PS51459"/>
    </source>
</evidence>
<evidence type="ECO:0000256" key="1">
    <source>
        <dbReference type="SAM" id="MobiDB-lite"/>
    </source>
</evidence>